<dbReference type="EMBL" id="JALU01000024">
    <property type="protein sequence ID" value="EUC51726.1"/>
    <property type="molecule type" value="Genomic_DNA"/>
</dbReference>
<proteinExistence type="predicted"/>
<dbReference type="RefSeq" id="WP_036381594.1">
    <property type="nucleotide sequence ID" value="NZ_JALU01000024.1"/>
</dbReference>
<dbReference type="AlphaFoldDB" id="X8IRS4"/>
<gene>
    <name evidence="1" type="ORF">HMPREF0581_0655</name>
</gene>
<accession>X8IRS4</accession>
<protein>
    <submittedName>
        <fullName evidence="1">Uncharacterized protein</fullName>
    </submittedName>
</protein>
<reference evidence="1 2" key="1">
    <citation type="submission" date="2014-01" db="EMBL/GenBank/DDBJ databases">
        <authorList>
            <person name="Durkin A.S."/>
            <person name="McCorrison J."/>
            <person name="Torralba M."/>
            <person name="Gillis M."/>
            <person name="Haft D.H."/>
            <person name="Methe B."/>
            <person name="Sutton G."/>
            <person name="Nelson K.E."/>
        </authorList>
    </citation>
    <scope>NUCLEOTIDE SEQUENCE [LARGE SCALE GENOMIC DNA]</scope>
    <source>
        <strain evidence="1 2">ATCC 33093</strain>
    </source>
</reference>
<dbReference type="Proteomes" id="UP000022645">
    <property type="component" value="Unassembled WGS sequence"/>
</dbReference>
<organism evidence="1 2">
    <name type="scientific">Mogibacterium timidum ATCC 33093</name>
    <dbReference type="NCBI Taxonomy" id="1401079"/>
    <lineage>
        <taxon>Bacteria</taxon>
        <taxon>Bacillati</taxon>
        <taxon>Bacillota</taxon>
        <taxon>Clostridia</taxon>
        <taxon>Peptostreptococcales</taxon>
        <taxon>Anaerovoracaceae</taxon>
        <taxon>Mogibacterium</taxon>
    </lineage>
</organism>
<evidence type="ECO:0000313" key="1">
    <source>
        <dbReference type="EMBL" id="EUC51726.1"/>
    </source>
</evidence>
<sequence>MILPPYIIETKNYMKEIDETDRYTAYGNFLDRFRELDREDGGREMQEYIIKDKPLNGTMKPIELSVIAASVEVLAKERNITVPNWVYDSNCFLDEEYYAGAKIPEYRKLLKDTAIPEFKKRKLFLGDNCMSRA</sequence>
<evidence type="ECO:0000313" key="2">
    <source>
        <dbReference type="Proteomes" id="UP000022645"/>
    </source>
</evidence>
<name>X8IRS4_9FIRM</name>
<comment type="caution">
    <text evidence="1">The sequence shown here is derived from an EMBL/GenBank/DDBJ whole genome shotgun (WGS) entry which is preliminary data.</text>
</comment>